<feature type="transmembrane region" description="Helical" evidence="6">
    <location>
        <begin position="316"/>
        <end position="341"/>
    </location>
</feature>
<evidence type="ECO:0000313" key="8">
    <source>
        <dbReference type="EMBL" id="OHS99575.1"/>
    </source>
</evidence>
<dbReference type="PANTHER" id="PTHR31918">
    <property type="entry name" value="TRANSMEMBRANE PROTEIN 181"/>
    <property type="match status" value="1"/>
</dbReference>
<dbReference type="OrthoDB" id="28186at2759"/>
<evidence type="ECO:0000256" key="4">
    <source>
        <dbReference type="ARBA" id="ARBA00023136"/>
    </source>
</evidence>
<dbReference type="EMBL" id="MLAK01000998">
    <property type="protein sequence ID" value="OHS99575.1"/>
    <property type="molecule type" value="Genomic_DNA"/>
</dbReference>
<keyword evidence="9" id="KW-1185">Reference proteome</keyword>
<dbReference type="GO" id="GO:0015643">
    <property type="term" value="F:toxic substance binding"/>
    <property type="evidence" value="ECO:0007669"/>
    <property type="project" value="InterPro"/>
</dbReference>
<feature type="transmembrane region" description="Helical" evidence="6">
    <location>
        <begin position="439"/>
        <end position="459"/>
    </location>
</feature>
<dbReference type="VEuPathDB" id="TrichDB:TRFO_33946"/>
<feature type="transmembrane region" description="Helical" evidence="6">
    <location>
        <begin position="471"/>
        <end position="490"/>
    </location>
</feature>
<keyword evidence="3 6" id="KW-1133">Transmembrane helix</keyword>
<evidence type="ECO:0000256" key="5">
    <source>
        <dbReference type="SAM" id="MobiDB-lite"/>
    </source>
</evidence>
<feature type="transmembrane region" description="Helical" evidence="6">
    <location>
        <begin position="256"/>
        <end position="275"/>
    </location>
</feature>
<evidence type="ECO:0000256" key="1">
    <source>
        <dbReference type="ARBA" id="ARBA00004141"/>
    </source>
</evidence>
<feature type="transmembrane region" description="Helical" evidence="6">
    <location>
        <begin position="403"/>
        <end position="427"/>
    </location>
</feature>
<gene>
    <name evidence="8" type="ORF">TRFO_33946</name>
</gene>
<reference evidence="8" key="1">
    <citation type="submission" date="2016-10" db="EMBL/GenBank/DDBJ databases">
        <authorList>
            <person name="Benchimol M."/>
            <person name="Almeida L.G."/>
            <person name="Vasconcelos A.T."/>
            <person name="Perreira-Neves A."/>
            <person name="Rosa I.A."/>
            <person name="Tasca T."/>
            <person name="Bogo M.R."/>
            <person name="de Souza W."/>
        </authorList>
    </citation>
    <scope>NUCLEOTIDE SEQUENCE [LARGE SCALE GENOMIC DNA]</scope>
    <source>
        <strain evidence="8">K</strain>
    </source>
</reference>
<evidence type="ECO:0000256" key="6">
    <source>
        <dbReference type="SAM" id="Phobius"/>
    </source>
</evidence>
<sequence>MEAPNQDSSDEMIDIQIEESLVRESLMKIDTSNFNEDVIILVFYFLLLTVSAFIGGFSAPSVFTTEFSRPLGKVSIFDIDQNNLVSMNRFLSYSVQLTYVGNNFQMNKSQFFSPFQLSNDYLGFDDNNSSINLSITYEAKCYKNSKHIYSANKKFDKFSFHNHGADFVFVGLTFFKDNIIDYDTIKMHVIINLEYPETSILSPSSHFMNENDKTFNKNLILMNRNQLLMENNNFADLYNVTIISKSGNVMHTISQIGIRLIFIFIQLFIFLYFFSKLKVTQVRFWHLEQKLTIPLLFITILYDNPFYLFQFTSPSYVYMIMDSLVSAVYSSYFRFFILVLFDSLRYKNRKTDTCFFIPKVVFILLLFLSTVVHSLYDTIQSFDSSQLLIQSMKQSFYIDNVEYILRIFEAVMYFLYLMWFAISVAYASLQVDITERYKFNMYSASSVTALIVLAVVYYLCNFIEFFENSAIYFVVSFITQNTFVLLMTFFHWPYEIIDSAYDDPSKQEENQDRQTNEFFNNEPPIDVMQPEA</sequence>
<dbReference type="Proteomes" id="UP000179807">
    <property type="component" value="Unassembled WGS sequence"/>
</dbReference>
<name>A0A1J4JMB9_9EUKA</name>
<dbReference type="GO" id="GO:0016020">
    <property type="term" value="C:membrane"/>
    <property type="evidence" value="ECO:0007669"/>
    <property type="project" value="UniProtKB-SubCell"/>
</dbReference>
<proteinExistence type="predicted"/>
<organism evidence="8 9">
    <name type="scientific">Tritrichomonas foetus</name>
    <dbReference type="NCBI Taxonomy" id="1144522"/>
    <lineage>
        <taxon>Eukaryota</taxon>
        <taxon>Metamonada</taxon>
        <taxon>Parabasalia</taxon>
        <taxon>Tritrichomonadida</taxon>
        <taxon>Tritrichomonadidae</taxon>
        <taxon>Tritrichomonas</taxon>
    </lineage>
</organism>
<dbReference type="InterPro" id="IPR047843">
    <property type="entry name" value="WLS-like_TM"/>
</dbReference>
<dbReference type="PANTHER" id="PTHR31918:SF1">
    <property type="entry name" value="TRANSMEMBRANE PROTEIN 181"/>
    <property type="match status" value="1"/>
</dbReference>
<evidence type="ECO:0000313" key="9">
    <source>
        <dbReference type="Proteomes" id="UP000179807"/>
    </source>
</evidence>
<evidence type="ECO:0000256" key="3">
    <source>
        <dbReference type="ARBA" id="ARBA00022989"/>
    </source>
</evidence>
<comment type="caution">
    <text evidence="8">The sequence shown here is derived from an EMBL/GenBank/DDBJ whole genome shotgun (WGS) entry which is preliminary data.</text>
</comment>
<feature type="region of interest" description="Disordered" evidence="5">
    <location>
        <begin position="504"/>
        <end position="532"/>
    </location>
</feature>
<dbReference type="AlphaFoldDB" id="A0A1J4JMB9"/>
<evidence type="ECO:0000259" key="7">
    <source>
        <dbReference type="Pfam" id="PF06664"/>
    </source>
</evidence>
<dbReference type="GeneID" id="94844081"/>
<feature type="transmembrane region" description="Helical" evidence="6">
    <location>
        <begin position="353"/>
        <end position="376"/>
    </location>
</feature>
<feature type="domain" description="Wntless-like transmembrane" evidence="7">
    <location>
        <begin position="251"/>
        <end position="494"/>
    </location>
</feature>
<comment type="subcellular location">
    <subcellularLocation>
        <location evidence="1">Membrane</location>
        <topology evidence="1">Multi-pass membrane protein</topology>
    </subcellularLocation>
</comment>
<protein>
    <recommendedName>
        <fullName evidence="7">Wntless-like transmembrane domain-containing protein</fullName>
    </recommendedName>
</protein>
<dbReference type="InterPro" id="IPR040416">
    <property type="entry name" value="TMEM181"/>
</dbReference>
<keyword evidence="4 6" id="KW-0472">Membrane</keyword>
<dbReference type="RefSeq" id="XP_068352712.1">
    <property type="nucleotide sequence ID" value="XM_068509377.1"/>
</dbReference>
<feature type="compositionally biased region" description="Basic and acidic residues" evidence="5">
    <location>
        <begin position="504"/>
        <end position="515"/>
    </location>
</feature>
<accession>A0A1J4JMB9</accession>
<feature type="transmembrane region" description="Helical" evidence="6">
    <location>
        <begin position="38"/>
        <end position="63"/>
    </location>
</feature>
<keyword evidence="2 6" id="KW-0812">Transmembrane</keyword>
<dbReference type="Pfam" id="PF06664">
    <property type="entry name" value="WLS-like_TM"/>
    <property type="match status" value="1"/>
</dbReference>
<evidence type="ECO:0000256" key="2">
    <source>
        <dbReference type="ARBA" id="ARBA00022692"/>
    </source>
</evidence>